<evidence type="ECO:0000313" key="2">
    <source>
        <dbReference type="Proteomes" id="UP001206925"/>
    </source>
</evidence>
<evidence type="ECO:0000313" key="1">
    <source>
        <dbReference type="EMBL" id="KAI7755391.1"/>
    </source>
</evidence>
<sequence length="23" mass="2550">MLSSLLTISRLTEKKIVSSSGIW</sequence>
<proteinExistence type="predicted"/>
<protein>
    <submittedName>
        <fullName evidence="1">Uncharacterized protein</fullName>
    </submittedName>
</protein>
<accession>A0AAD5DAW9</accession>
<name>A0AAD5DAW9_AMBAR</name>
<organism evidence="1 2">
    <name type="scientific">Ambrosia artemisiifolia</name>
    <name type="common">Common ragweed</name>
    <dbReference type="NCBI Taxonomy" id="4212"/>
    <lineage>
        <taxon>Eukaryota</taxon>
        <taxon>Viridiplantae</taxon>
        <taxon>Streptophyta</taxon>
        <taxon>Embryophyta</taxon>
        <taxon>Tracheophyta</taxon>
        <taxon>Spermatophyta</taxon>
        <taxon>Magnoliopsida</taxon>
        <taxon>eudicotyledons</taxon>
        <taxon>Gunneridae</taxon>
        <taxon>Pentapetalae</taxon>
        <taxon>asterids</taxon>
        <taxon>campanulids</taxon>
        <taxon>Asterales</taxon>
        <taxon>Asteraceae</taxon>
        <taxon>Asteroideae</taxon>
        <taxon>Heliantheae alliance</taxon>
        <taxon>Heliantheae</taxon>
        <taxon>Ambrosia</taxon>
    </lineage>
</organism>
<dbReference type="EMBL" id="JAMZMK010001183">
    <property type="protein sequence ID" value="KAI7755391.1"/>
    <property type="molecule type" value="Genomic_DNA"/>
</dbReference>
<gene>
    <name evidence="1" type="ORF">M8C21_010138</name>
</gene>
<comment type="caution">
    <text evidence="1">The sequence shown here is derived from an EMBL/GenBank/DDBJ whole genome shotgun (WGS) entry which is preliminary data.</text>
</comment>
<dbReference type="AlphaFoldDB" id="A0AAD5DAW9"/>
<reference evidence="1" key="1">
    <citation type="submission" date="2022-06" db="EMBL/GenBank/DDBJ databases">
        <title>Uncovering the hologenomic basis of an extraordinary plant invasion.</title>
        <authorList>
            <person name="Bieker V.C."/>
            <person name="Martin M.D."/>
            <person name="Gilbert T."/>
            <person name="Hodgins K."/>
            <person name="Battlay P."/>
            <person name="Petersen B."/>
            <person name="Wilson J."/>
        </authorList>
    </citation>
    <scope>NUCLEOTIDE SEQUENCE</scope>
    <source>
        <strain evidence="1">AA19_3_7</strain>
        <tissue evidence="1">Leaf</tissue>
    </source>
</reference>
<keyword evidence="2" id="KW-1185">Reference proteome</keyword>
<dbReference type="Proteomes" id="UP001206925">
    <property type="component" value="Unassembled WGS sequence"/>
</dbReference>